<gene>
    <name evidence="2" type="ORF">SAMN05444408_11561</name>
</gene>
<evidence type="ECO:0000313" key="3">
    <source>
        <dbReference type="Proteomes" id="UP000184236"/>
    </source>
</evidence>
<accession>A0A1M5AW84</accession>
<protein>
    <submittedName>
        <fullName evidence="2">Uncharacterized protein</fullName>
    </submittedName>
</protein>
<dbReference type="AlphaFoldDB" id="A0A1M5AW84"/>
<feature type="transmembrane region" description="Helical" evidence="1">
    <location>
        <begin position="55"/>
        <end position="76"/>
    </location>
</feature>
<evidence type="ECO:0000313" key="2">
    <source>
        <dbReference type="EMBL" id="SHF34470.1"/>
    </source>
</evidence>
<keyword evidence="1" id="KW-0472">Membrane</keyword>
<sequence length="84" mass="9698">MEESRNKIDRVLLIIFLSIASSILWGIFVMLLFYLVFNSQFFSSLIQDFNREKTALFFIGVGLLLISAITTTSILLKKIKNYND</sequence>
<evidence type="ECO:0000256" key="1">
    <source>
        <dbReference type="SAM" id="Phobius"/>
    </source>
</evidence>
<feature type="transmembrane region" description="Helical" evidence="1">
    <location>
        <begin position="12"/>
        <end position="35"/>
    </location>
</feature>
<dbReference type="EMBL" id="FQVO01000015">
    <property type="protein sequence ID" value="SHF34470.1"/>
    <property type="molecule type" value="Genomic_DNA"/>
</dbReference>
<keyword evidence="3" id="KW-1185">Reference proteome</keyword>
<proteinExistence type="predicted"/>
<keyword evidence="1" id="KW-0812">Transmembrane</keyword>
<organism evidence="2 3">
    <name type="scientific">Chryseobacterium takakiae</name>
    <dbReference type="NCBI Taxonomy" id="1302685"/>
    <lineage>
        <taxon>Bacteria</taxon>
        <taxon>Pseudomonadati</taxon>
        <taxon>Bacteroidota</taxon>
        <taxon>Flavobacteriia</taxon>
        <taxon>Flavobacteriales</taxon>
        <taxon>Weeksellaceae</taxon>
        <taxon>Chryseobacterium group</taxon>
        <taxon>Chryseobacterium</taxon>
    </lineage>
</organism>
<reference evidence="3" key="1">
    <citation type="submission" date="2016-11" db="EMBL/GenBank/DDBJ databases">
        <authorList>
            <person name="Varghese N."/>
            <person name="Submissions S."/>
        </authorList>
    </citation>
    <scope>NUCLEOTIDE SEQUENCE [LARGE SCALE GENOMIC DNA]</scope>
    <source>
        <strain evidence="3">DSM 26898</strain>
    </source>
</reference>
<keyword evidence="1" id="KW-1133">Transmembrane helix</keyword>
<name>A0A1M5AW84_9FLAO</name>
<dbReference type="STRING" id="1302685.SAMN05444408_11561"/>
<dbReference type="Proteomes" id="UP000184236">
    <property type="component" value="Unassembled WGS sequence"/>
</dbReference>